<dbReference type="InterPro" id="IPR027417">
    <property type="entry name" value="P-loop_NTPase"/>
</dbReference>
<feature type="domain" description="ChlI/MoxR AAA lid" evidence="5">
    <location>
        <begin position="228"/>
        <end position="296"/>
    </location>
</feature>
<evidence type="ECO:0000259" key="4">
    <source>
        <dbReference type="Pfam" id="PF07726"/>
    </source>
</evidence>
<dbReference type="Gene3D" id="3.40.50.300">
    <property type="entry name" value="P-loop containing nucleotide triphosphate hydrolases"/>
    <property type="match status" value="1"/>
</dbReference>
<evidence type="ECO:0000256" key="2">
    <source>
        <dbReference type="ARBA" id="ARBA00022840"/>
    </source>
</evidence>
<dbReference type="PATRIC" id="fig|1216932.3.peg.2326"/>
<evidence type="ECO:0000313" key="7">
    <source>
        <dbReference type="Proteomes" id="UP000019426"/>
    </source>
</evidence>
<organism evidence="6 7">
    <name type="scientific">Clostridium bornimense</name>
    <dbReference type="NCBI Taxonomy" id="1216932"/>
    <lineage>
        <taxon>Bacteria</taxon>
        <taxon>Bacillati</taxon>
        <taxon>Bacillota</taxon>
        <taxon>Clostridia</taxon>
        <taxon>Eubacteriales</taxon>
        <taxon>Clostridiaceae</taxon>
        <taxon>Clostridium</taxon>
    </lineage>
</organism>
<protein>
    <recommendedName>
        <fullName evidence="8">MoxR-like ATPase</fullName>
    </recommendedName>
</protein>
<dbReference type="GO" id="GO:0005524">
    <property type="term" value="F:ATP binding"/>
    <property type="evidence" value="ECO:0007669"/>
    <property type="project" value="UniProtKB-KW"/>
</dbReference>
<keyword evidence="1" id="KW-0547">Nucleotide-binding</keyword>
<dbReference type="PIRSF" id="PIRSF002849">
    <property type="entry name" value="AAA_ATPase_chaperone_MoxR_prd"/>
    <property type="match status" value="1"/>
</dbReference>
<dbReference type="eggNOG" id="COG0714">
    <property type="taxonomic scope" value="Bacteria"/>
</dbReference>
<dbReference type="Pfam" id="PF17863">
    <property type="entry name" value="AAA_lid_2"/>
    <property type="match status" value="1"/>
</dbReference>
<evidence type="ECO:0008006" key="8">
    <source>
        <dbReference type="Google" id="ProtNLM"/>
    </source>
</evidence>
<dbReference type="PANTHER" id="PTHR42759:SF5">
    <property type="entry name" value="METHANOL DEHYDROGENASE REGULATOR"/>
    <property type="match status" value="1"/>
</dbReference>
<evidence type="ECO:0000259" key="5">
    <source>
        <dbReference type="Pfam" id="PF17863"/>
    </source>
</evidence>
<dbReference type="InterPro" id="IPR011703">
    <property type="entry name" value="ATPase_AAA-3"/>
</dbReference>
<keyword evidence="2" id="KW-0067">ATP-binding</keyword>
<dbReference type="HOGENOM" id="CLU_034716_2_2_9"/>
<dbReference type="SUPFAM" id="SSF52540">
    <property type="entry name" value="P-loop containing nucleoside triphosphate hydrolases"/>
    <property type="match status" value="1"/>
</dbReference>
<proteinExistence type="inferred from homology"/>
<keyword evidence="7" id="KW-1185">Reference proteome</keyword>
<dbReference type="OrthoDB" id="9808397at2"/>
<sequence>MNQIIKRIIDNIEKVIIGKRNVIEQLMVALLSEGHVLIEDVPGVGKTQVVGALAKSVDGIFNRIQFTPDIMPSDVVGFSMFDPETKEFTYKSGVVMCNFLLADEINRSSPKCQSSLLEIMEEFQVTVDGKIHTVPRPFMVLATENPVEHQGTYKLPEAQMDRFLLKISMGYPNKEEEKLILDRFEGENPLKKLESIITMEELVNMQEQVKEVTVLDNIKYYIVDLIHESRKNPKVLVGISPRGGISLLKAAKSLAYIRGRDYVIPDDIQEMAIPVLSHRIILKSNIGVTSDEIIKEAIKNVEVPLY</sequence>
<accession>W6SIK3</accession>
<dbReference type="AlphaFoldDB" id="W6SIK3"/>
<dbReference type="Gene3D" id="1.10.8.80">
    <property type="entry name" value="Magnesium chelatase subunit I, C-Terminal domain"/>
    <property type="match status" value="1"/>
</dbReference>
<dbReference type="PANTHER" id="PTHR42759">
    <property type="entry name" value="MOXR FAMILY PROTEIN"/>
    <property type="match status" value="1"/>
</dbReference>
<feature type="domain" description="ATPase AAA-3" evidence="4">
    <location>
        <begin position="35"/>
        <end position="165"/>
    </location>
</feature>
<reference evidence="6 7" key="1">
    <citation type="submission" date="2013-11" db="EMBL/GenBank/DDBJ databases">
        <title>Complete genome sequence of Clostridum sp. M2/40.</title>
        <authorList>
            <person name="Wibberg D."/>
            <person name="Puehler A."/>
            <person name="Schlueter A."/>
        </authorList>
    </citation>
    <scope>NUCLEOTIDE SEQUENCE [LARGE SCALE GENOMIC DNA]</scope>
    <source>
        <strain evidence="7">M2/40</strain>
    </source>
</reference>
<dbReference type="GO" id="GO:0016887">
    <property type="term" value="F:ATP hydrolysis activity"/>
    <property type="evidence" value="ECO:0007669"/>
    <property type="project" value="InterPro"/>
</dbReference>
<evidence type="ECO:0000313" key="6">
    <source>
        <dbReference type="EMBL" id="CDM69485.1"/>
    </source>
</evidence>
<gene>
    <name evidence="6" type="primary">yeaC3</name>
    <name evidence="6" type="ORF">CM240_2348</name>
</gene>
<name>W6SIK3_9CLOT</name>
<dbReference type="KEGG" id="clt:CM240_2348"/>
<dbReference type="EMBL" id="HG917868">
    <property type="protein sequence ID" value="CDM69485.1"/>
    <property type="molecule type" value="Genomic_DNA"/>
</dbReference>
<dbReference type="RefSeq" id="WP_044039294.1">
    <property type="nucleotide sequence ID" value="NZ_HG917868.1"/>
</dbReference>
<dbReference type="InterPro" id="IPR050764">
    <property type="entry name" value="CbbQ/NirQ/NorQ/GpvN"/>
</dbReference>
<evidence type="ECO:0000256" key="3">
    <source>
        <dbReference type="ARBA" id="ARBA00061607"/>
    </source>
</evidence>
<dbReference type="InterPro" id="IPR041628">
    <property type="entry name" value="ChlI/MoxR_AAA_lid"/>
</dbReference>
<dbReference type="Pfam" id="PF07726">
    <property type="entry name" value="AAA_3"/>
    <property type="match status" value="1"/>
</dbReference>
<dbReference type="Proteomes" id="UP000019426">
    <property type="component" value="Chromosome M2/40_rep1"/>
</dbReference>
<dbReference type="STRING" id="1216932.CM240_2348"/>
<dbReference type="FunFam" id="3.40.50.300:FF:000640">
    <property type="entry name" value="MoxR family ATPase"/>
    <property type="match status" value="1"/>
</dbReference>
<comment type="similarity">
    <text evidence="3">Belongs to the MoxR family.</text>
</comment>
<evidence type="ECO:0000256" key="1">
    <source>
        <dbReference type="ARBA" id="ARBA00022741"/>
    </source>
</evidence>